<evidence type="ECO:0000313" key="1">
    <source>
        <dbReference type="EMBL" id="TKR94821.1"/>
    </source>
</evidence>
<keyword evidence="2" id="KW-1185">Reference proteome</keyword>
<organism evidence="1 2">
    <name type="scientific">Steinernema carpocapsae</name>
    <name type="common">Entomopathogenic nematode</name>
    <dbReference type="NCBI Taxonomy" id="34508"/>
    <lineage>
        <taxon>Eukaryota</taxon>
        <taxon>Metazoa</taxon>
        <taxon>Ecdysozoa</taxon>
        <taxon>Nematoda</taxon>
        <taxon>Chromadorea</taxon>
        <taxon>Rhabditida</taxon>
        <taxon>Tylenchina</taxon>
        <taxon>Panagrolaimomorpha</taxon>
        <taxon>Strongyloidoidea</taxon>
        <taxon>Steinernematidae</taxon>
        <taxon>Steinernema</taxon>
    </lineage>
</organism>
<name>A0A4U5PF35_STECR</name>
<protein>
    <submittedName>
        <fullName evidence="1">Uncharacterized protein</fullName>
    </submittedName>
</protein>
<reference evidence="1 2" key="2">
    <citation type="journal article" date="2019" name="G3 (Bethesda)">
        <title>Hybrid Assembly of the Genome of the Entomopathogenic Nematode Steinernema carpocapsae Identifies the X-Chromosome.</title>
        <authorList>
            <person name="Serra L."/>
            <person name="Macchietto M."/>
            <person name="Macias-Munoz A."/>
            <person name="McGill C.J."/>
            <person name="Rodriguez I.M."/>
            <person name="Rodriguez B."/>
            <person name="Murad R."/>
            <person name="Mortazavi A."/>
        </authorList>
    </citation>
    <scope>NUCLEOTIDE SEQUENCE [LARGE SCALE GENOMIC DNA]</scope>
    <source>
        <strain evidence="1 2">ALL</strain>
    </source>
</reference>
<sequence>MVRDRTSQRRSVFLGFLYSELANTPVILSTTNDFHVFDVSKLKKRFSAQTFKLGSNRSTTTFWPSNANATPLHMSFSADLSEPFVSSTGAVTIVRIPEGGKAFPTFFVKLYDEKRECFLVDLLIYSNSSFSSHAKKGHLGQTHCPTYVFTRFPAMQFIYENLNTNSSVKVISKLDILRKVNHGTIGPKQPKDTLNGLFMSPGYPSGSSNISFVKETLTILPYSKENLERTVTIAIEGLTPKSKGESWF</sequence>
<dbReference type="Proteomes" id="UP000298663">
    <property type="component" value="Unassembled WGS sequence"/>
</dbReference>
<dbReference type="AlphaFoldDB" id="A0A4U5PF35"/>
<accession>A0A4U5PF35</accession>
<dbReference type="EMBL" id="AZBU02000002">
    <property type="protein sequence ID" value="TKR94821.1"/>
    <property type="molecule type" value="Genomic_DNA"/>
</dbReference>
<evidence type="ECO:0000313" key="2">
    <source>
        <dbReference type="Proteomes" id="UP000298663"/>
    </source>
</evidence>
<comment type="caution">
    <text evidence="1">The sequence shown here is derived from an EMBL/GenBank/DDBJ whole genome shotgun (WGS) entry which is preliminary data.</text>
</comment>
<gene>
    <name evidence="1" type="ORF">L596_009056</name>
</gene>
<reference evidence="1 2" key="1">
    <citation type="journal article" date="2015" name="Genome Biol.">
        <title>Comparative genomics of Steinernema reveals deeply conserved gene regulatory networks.</title>
        <authorList>
            <person name="Dillman A.R."/>
            <person name="Macchietto M."/>
            <person name="Porter C.F."/>
            <person name="Rogers A."/>
            <person name="Williams B."/>
            <person name="Antoshechkin I."/>
            <person name="Lee M.M."/>
            <person name="Goodwin Z."/>
            <person name="Lu X."/>
            <person name="Lewis E.E."/>
            <person name="Goodrich-Blair H."/>
            <person name="Stock S.P."/>
            <person name="Adams B.J."/>
            <person name="Sternberg P.W."/>
            <person name="Mortazavi A."/>
        </authorList>
    </citation>
    <scope>NUCLEOTIDE SEQUENCE [LARGE SCALE GENOMIC DNA]</scope>
    <source>
        <strain evidence="1 2">ALL</strain>
    </source>
</reference>
<proteinExistence type="predicted"/>